<dbReference type="OrthoDB" id="10262656at2759"/>
<feature type="domain" description="Major facilitator superfamily (MFS) profile" evidence="8">
    <location>
        <begin position="40"/>
        <end position="562"/>
    </location>
</feature>
<keyword evidence="2" id="KW-0813">Transport</keyword>
<organism evidence="9 10">
    <name type="scientific">Pycnococcus provasolii</name>
    <dbReference type="NCBI Taxonomy" id="41880"/>
    <lineage>
        <taxon>Eukaryota</taxon>
        <taxon>Viridiplantae</taxon>
        <taxon>Chlorophyta</taxon>
        <taxon>Pseudoscourfieldiophyceae</taxon>
        <taxon>Pseudoscourfieldiales</taxon>
        <taxon>Pycnococcaceae</taxon>
        <taxon>Pycnococcus</taxon>
    </lineage>
</organism>
<feature type="transmembrane region" description="Helical" evidence="7">
    <location>
        <begin position="220"/>
        <end position="242"/>
    </location>
</feature>
<evidence type="ECO:0000313" key="9">
    <source>
        <dbReference type="EMBL" id="GHP03963.1"/>
    </source>
</evidence>
<evidence type="ECO:0000256" key="1">
    <source>
        <dbReference type="ARBA" id="ARBA00004141"/>
    </source>
</evidence>
<feature type="transmembrane region" description="Helical" evidence="7">
    <location>
        <begin position="23"/>
        <end position="46"/>
    </location>
</feature>
<dbReference type="PROSITE" id="PS50850">
    <property type="entry name" value="MFS"/>
    <property type="match status" value="1"/>
</dbReference>
<feature type="transmembrane region" description="Helical" evidence="7">
    <location>
        <begin position="349"/>
        <end position="366"/>
    </location>
</feature>
<dbReference type="PRINTS" id="PR01035">
    <property type="entry name" value="TCRTETA"/>
</dbReference>
<dbReference type="InterPro" id="IPR011701">
    <property type="entry name" value="MFS"/>
</dbReference>
<dbReference type="PANTHER" id="PTHR23504">
    <property type="entry name" value="MAJOR FACILITATOR SUPERFAMILY DOMAIN-CONTAINING PROTEIN 10"/>
    <property type="match status" value="1"/>
</dbReference>
<evidence type="ECO:0000313" key="10">
    <source>
        <dbReference type="Proteomes" id="UP000660262"/>
    </source>
</evidence>
<feature type="transmembrane region" description="Helical" evidence="7">
    <location>
        <begin position="537"/>
        <end position="559"/>
    </location>
</feature>
<comment type="caution">
    <text evidence="9">The sequence shown here is derived from an EMBL/GenBank/DDBJ whole genome shotgun (WGS) entry which is preliminary data.</text>
</comment>
<evidence type="ECO:0000256" key="5">
    <source>
        <dbReference type="ARBA" id="ARBA00023136"/>
    </source>
</evidence>
<keyword evidence="5 7" id="KW-0472">Membrane</keyword>
<evidence type="ECO:0000256" key="4">
    <source>
        <dbReference type="ARBA" id="ARBA00022989"/>
    </source>
</evidence>
<gene>
    <name evidence="9" type="ORF">PPROV_000271700</name>
</gene>
<feature type="region of interest" description="Disordered" evidence="6">
    <location>
        <begin position="252"/>
        <end position="341"/>
    </location>
</feature>
<evidence type="ECO:0000256" key="7">
    <source>
        <dbReference type="SAM" id="Phobius"/>
    </source>
</evidence>
<feature type="transmembrane region" description="Helical" evidence="7">
    <location>
        <begin position="113"/>
        <end position="136"/>
    </location>
</feature>
<dbReference type="Proteomes" id="UP000660262">
    <property type="component" value="Unassembled WGS sequence"/>
</dbReference>
<reference evidence="9" key="1">
    <citation type="submission" date="2020-10" db="EMBL/GenBank/DDBJ databases">
        <title>Unveiling of a novel bifunctional photoreceptor, Dualchrome1, isolated from a cosmopolitan green alga.</title>
        <authorList>
            <person name="Suzuki S."/>
            <person name="Kawachi M."/>
        </authorList>
    </citation>
    <scope>NUCLEOTIDE SEQUENCE</scope>
    <source>
        <strain evidence="9">NIES 2893</strain>
    </source>
</reference>
<protein>
    <recommendedName>
        <fullName evidence="8">Major facilitator superfamily (MFS) profile domain-containing protein</fullName>
    </recommendedName>
</protein>
<keyword evidence="3 7" id="KW-0812">Transmembrane</keyword>
<feature type="transmembrane region" description="Helical" evidence="7">
    <location>
        <begin position="389"/>
        <end position="412"/>
    </location>
</feature>
<feature type="transmembrane region" description="Helical" evidence="7">
    <location>
        <begin position="459"/>
        <end position="486"/>
    </location>
</feature>
<dbReference type="InterPro" id="IPR020846">
    <property type="entry name" value="MFS_dom"/>
</dbReference>
<sequence length="565" mass="60496">MAPPSLALGRNSTNRPPGAAYHMWRLMFTQAVLVDIPPLLLLAILVTQFAQAIAVNLIFSVLAYMTRFYLGDGVHDSEVSEKAGFLAALYFIGMAISNPVWGRVSERIGRRPCLLVGNVSSIVAAVLIGISTSYWLTCAVRLISGFLNPITLTVKTVIAEIDPEKKHTARLMSLLSLSFNLGMIIGPSSGGVLAFPCGTKGHETTTGLLCSHAFVRERPFLFPFLFMALWNVIALACQVAFLPETKGMLVSHSGSSDGGGGGHGDEQDDDDEEDDRDIELAPLVKASAPEPESTSEDSTEEERLPKRLYPVSSRGLIIPPPSPDSDDDDDDDDRHTPVSSGIPWQTRRIWAPIVTYGLLALGFTLLDESFPLMAAAELENGGLKIQSKVVGAILATGAVSTLAFTFFAYPALVRAFGRLRIFRWGLALTALTSACFPMPTLFVGHFSGDGELHHVPSGVFWPIMIVLMTMKNAAGVTAFTSSAIICNNSAPPGHLATVNGVGQSAASLARAIGPAMAGLSWSLAIRLQTALPGLAQFLPFSMYAFLACVALWVCTFIPADLESKK</sequence>
<feature type="transmembrane region" description="Helical" evidence="7">
    <location>
        <begin position="424"/>
        <end position="447"/>
    </location>
</feature>
<name>A0A830HBV0_9CHLO</name>
<keyword evidence="10" id="KW-1185">Reference proteome</keyword>
<evidence type="ECO:0000256" key="6">
    <source>
        <dbReference type="SAM" id="MobiDB-lite"/>
    </source>
</evidence>
<evidence type="ECO:0000259" key="8">
    <source>
        <dbReference type="PROSITE" id="PS50850"/>
    </source>
</evidence>
<dbReference type="AlphaFoldDB" id="A0A830HBV0"/>
<dbReference type="InterPro" id="IPR036259">
    <property type="entry name" value="MFS_trans_sf"/>
</dbReference>
<dbReference type="InterPro" id="IPR001958">
    <property type="entry name" value="Tet-R_TetA/multi-R_MdtG-like"/>
</dbReference>
<proteinExistence type="predicted"/>
<feature type="compositionally biased region" description="Acidic residues" evidence="6">
    <location>
        <begin position="266"/>
        <end position="277"/>
    </location>
</feature>
<keyword evidence="4 7" id="KW-1133">Transmembrane helix</keyword>
<evidence type="ECO:0000256" key="3">
    <source>
        <dbReference type="ARBA" id="ARBA00022692"/>
    </source>
</evidence>
<dbReference type="EMBL" id="BNJQ01000006">
    <property type="protein sequence ID" value="GHP03963.1"/>
    <property type="molecule type" value="Genomic_DNA"/>
</dbReference>
<dbReference type="Pfam" id="PF07690">
    <property type="entry name" value="MFS_1"/>
    <property type="match status" value="1"/>
</dbReference>
<comment type="subcellular location">
    <subcellularLocation>
        <location evidence="1">Membrane</location>
        <topology evidence="1">Multi-pass membrane protein</topology>
    </subcellularLocation>
</comment>
<dbReference type="PANTHER" id="PTHR23504:SF15">
    <property type="entry name" value="MAJOR FACILITATOR SUPERFAMILY (MFS) PROFILE DOMAIN-CONTAINING PROTEIN"/>
    <property type="match status" value="1"/>
</dbReference>
<dbReference type="Gene3D" id="1.20.1250.20">
    <property type="entry name" value="MFS general substrate transporter like domains"/>
    <property type="match status" value="1"/>
</dbReference>
<accession>A0A830HBV0</accession>
<evidence type="ECO:0000256" key="2">
    <source>
        <dbReference type="ARBA" id="ARBA00022448"/>
    </source>
</evidence>
<feature type="transmembrane region" description="Helical" evidence="7">
    <location>
        <begin position="83"/>
        <end position="101"/>
    </location>
</feature>
<dbReference type="GO" id="GO:0022857">
    <property type="term" value="F:transmembrane transporter activity"/>
    <property type="evidence" value="ECO:0007669"/>
    <property type="project" value="InterPro"/>
</dbReference>
<dbReference type="GO" id="GO:0016020">
    <property type="term" value="C:membrane"/>
    <property type="evidence" value="ECO:0007669"/>
    <property type="project" value="UniProtKB-SubCell"/>
</dbReference>
<feature type="transmembrane region" description="Helical" evidence="7">
    <location>
        <begin position="53"/>
        <end position="71"/>
    </location>
</feature>
<dbReference type="SUPFAM" id="SSF103473">
    <property type="entry name" value="MFS general substrate transporter"/>
    <property type="match status" value="1"/>
</dbReference>